<keyword evidence="3" id="KW-1185">Reference proteome</keyword>
<comment type="caution">
    <text evidence="2">The sequence shown here is derived from an EMBL/GenBank/DDBJ whole genome shotgun (WGS) entry which is preliminary data.</text>
</comment>
<evidence type="ECO:0000256" key="1">
    <source>
        <dbReference type="SAM" id="MobiDB-lite"/>
    </source>
</evidence>
<feature type="compositionally biased region" description="Basic and acidic residues" evidence="1">
    <location>
        <begin position="92"/>
        <end position="106"/>
    </location>
</feature>
<dbReference type="RefSeq" id="WP_140871116.1">
    <property type="nucleotide sequence ID" value="NZ_RCZK01000006.1"/>
</dbReference>
<evidence type="ECO:0000313" key="3">
    <source>
        <dbReference type="Proteomes" id="UP000318413"/>
    </source>
</evidence>
<proteinExistence type="predicted"/>
<evidence type="ECO:0000313" key="2">
    <source>
        <dbReference type="EMBL" id="TPG12360.1"/>
    </source>
</evidence>
<feature type="compositionally biased region" description="Low complexity" evidence="1">
    <location>
        <begin position="65"/>
        <end position="83"/>
    </location>
</feature>
<sequence length="114" mass="12340">MAGFKTPDFNERTEAARVAKQKALDQLRSKPAPDPAVVAERQAAAEAREKAAAERRAERKRAAETAKAAKAASEAPKPVETPAAPAPVEAPKPTEEELKAARDARYAARKKRKR</sequence>
<accession>A0A502CI99</accession>
<gene>
    <name evidence="2" type="ORF">EAH84_09335</name>
</gene>
<dbReference type="InterPro" id="IPR045510">
    <property type="entry name" value="DUF6481"/>
</dbReference>
<protein>
    <submittedName>
        <fullName evidence="2">Uncharacterized protein</fullName>
    </submittedName>
</protein>
<feature type="compositionally biased region" description="Basic and acidic residues" evidence="1">
    <location>
        <begin position="46"/>
        <end position="64"/>
    </location>
</feature>
<dbReference type="EMBL" id="RCZK01000006">
    <property type="protein sequence ID" value="TPG12360.1"/>
    <property type="molecule type" value="Genomic_DNA"/>
</dbReference>
<dbReference type="Pfam" id="PF20089">
    <property type="entry name" value="DUF6481"/>
    <property type="match status" value="1"/>
</dbReference>
<dbReference type="OrthoDB" id="7586272at2"/>
<reference evidence="2 3" key="1">
    <citation type="journal article" date="2019" name="Environ. Microbiol.">
        <title>Species interactions and distinct microbial communities in high Arctic permafrost affected cryosols are associated with the CH4 and CO2 gas fluxes.</title>
        <authorList>
            <person name="Altshuler I."/>
            <person name="Hamel J."/>
            <person name="Turney S."/>
            <person name="Magnuson E."/>
            <person name="Levesque R."/>
            <person name="Greer C."/>
            <person name="Whyte L.G."/>
        </authorList>
    </citation>
    <scope>NUCLEOTIDE SEQUENCE [LARGE SCALE GENOMIC DNA]</scope>
    <source>
        <strain evidence="2 3">S5.1</strain>
    </source>
</reference>
<feature type="region of interest" description="Disordered" evidence="1">
    <location>
        <begin position="23"/>
        <end position="114"/>
    </location>
</feature>
<organism evidence="2 3">
    <name type="scientific">Sphingomonas oligophenolica</name>
    <dbReference type="NCBI Taxonomy" id="301154"/>
    <lineage>
        <taxon>Bacteria</taxon>
        <taxon>Pseudomonadati</taxon>
        <taxon>Pseudomonadota</taxon>
        <taxon>Alphaproteobacteria</taxon>
        <taxon>Sphingomonadales</taxon>
        <taxon>Sphingomonadaceae</taxon>
        <taxon>Sphingomonas</taxon>
    </lineage>
</organism>
<dbReference type="Proteomes" id="UP000318413">
    <property type="component" value="Unassembled WGS sequence"/>
</dbReference>
<dbReference type="AlphaFoldDB" id="A0A502CI99"/>
<name>A0A502CI99_9SPHN</name>